<evidence type="ECO:0000256" key="2">
    <source>
        <dbReference type="ARBA" id="ARBA00004496"/>
    </source>
</evidence>
<evidence type="ECO:0000256" key="1">
    <source>
        <dbReference type="ARBA" id="ARBA00004138"/>
    </source>
</evidence>
<dbReference type="Gene3D" id="2.60.40.10">
    <property type="entry name" value="Immunoglobulins"/>
    <property type="match status" value="4"/>
</dbReference>
<evidence type="ECO:0000256" key="8">
    <source>
        <dbReference type="ARBA" id="ARBA00023273"/>
    </source>
</evidence>
<dbReference type="CDD" id="cd00063">
    <property type="entry name" value="FN3"/>
    <property type="match status" value="1"/>
</dbReference>
<dbReference type="InterPro" id="IPR003961">
    <property type="entry name" value="FN3_dom"/>
</dbReference>
<dbReference type="PRINTS" id="PR00723">
    <property type="entry name" value="SUBTILISIN"/>
</dbReference>
<dbReference type="InterPro" id="IPR036116">
    <property type="entry name" value="FN3_sf"/>
</dbReference>
<comment type="caution">
    <text evidence="11">The sequence shown here is derived from an EMBL/GenBank/DDBJ whole genome shotgun (WGS) entry which is preliminary data.</text>
</comment>
<dbReference type="InterPro" id="IPR026444">
    <property type="entry name" value="Secre_tail"/>
</dbReference>
<dbReference type="PANTHER" id="PTHR42884:SF14">
    <property type="entry name" value="NEUROENDOCRINE CONVERTASE 1"/>
    <property type="match status" value="1"/>
</dbReference>
<dbReference type="Pfam" id="PF22544">
    <property type="entry name" value="HYDIN_VesB_CFA65-like_Ig"/>
    <property type="match status" value="1"/>
</dbReference>
<dbReference type="Pfam" id="PF16361">
    <property type="entry name" value="Peptidase_S8_N"/>
    <property type="match status" value="1"/>
</dbReference>
<reference evidence="11 12" key="1">
    <citation type="journal article" date="2015" name="Int. J. Syst. Evol. Microbiol.">
        <title>Carboxylicivirga linearis sp. nov., isolated from a sea cucumber culture pond.</title>
        <authorList>
            <person name="Wang F.Q."/>
            <person name="Zhou Y.X."/>
            <person name="Lin X.Z."/>
            <person name="Chen G.J."/>
            <person name="Du Z.J."/>
        </authorList>
    </citation>
    <scope>NUCLEOTIDE SEQUENCE [LARGE SCALE GENOMIC DNA]</scope>
    <source>
        <strain evidence="11 12">FB218</strain>
    </source>
</reference>
<dbReference type="InterPro" id="IPR000209">
    <property type="entry name" value="Peptidase_S8/S53_dom"/>
</dbReference>
<organism evidence="11 12">
    <name type="scientific">Carboxylicivirga linearis</name>
    <dbReference type="NCBI Taxonomy" id="1628157"/>
    <lineage>
        <taxon>Bacteria</taxon>
        <taxon>Pseudomonadati</taxon>
        <taxon>Bacteroidota</taxon>
        <taxon>Bacteroidia</taxon>
        <taxon>Marinilabiliales</taxon>
        <taxon>Marinilabiliaceae</taxon>
        <taxon>Carboxylicivirga</taxon>
    </lineage>
</organism>
<dbReference type="Pfam" id="PF00082">
    <property type="entry name" value="Peptidase_S8"/>
    <property type="match status" value="1"/>
</dbReference>
<feature type="active site" description="Charge relay system" evidence="9">
    <location>
        <position position="265"/>
    </location>
</feature>
<dbReference type="InterPro" id="IPR022398">
    <property type="entry name" value="Peptidase_S8_His-AS"/>
</dbReference>
<feature type="active site" description="Charge relay system" evidence="9">
    <location>
        <position position="210"/>
    </location>
</feature>
<dbReference type="PROSITE" id="PS00137">
    <property type="entry name" value="SUBTILASE_HIS"/>
    <property type="match status" value="1"/>
</dbReference>
<keyword evidence="7" id="KW-0969">Cilium</keyword>
<keyword evidence="4 9" id="KW-0645">Protease</keyword>
<feature type="active site" description="Charge relay system" evidence="9">
    <location>
        <position position="443"/>
    </location>
</feature>
<dbReference type="PANTHER" id="PTHR42884">
    <property type="entry name" value="PROPROTEIN CONVERTASE SUBTILISIN/KEXIN-RELATED"/>
    <property type="match status" value="1"/>
</dbReference>
<dbReference type="NCBIfam" id="NF012200">
    <property type="entry name" value="choice_anch_D"/>
    <property type="match status" value="2"/>
</dbReference>
<keyword evidence="3" id="KW-0963">Cytoplasm</keyword>
<protein>
    <submittedName>
        <fullName evidence="11">S8 family serine peptidase</fullName>
    </submittedName>
</protein>
<proteinExistence type="inferred from homology"/>
<dbReference type="InterPro" id="IPR023828">
    <property type="entry name" value="Peptidase_S8_Ser-AS"/>
</dbReference>
<evidence type="ECO:0000256" key="7">
    <source>
        <dbReference type="ARBA" id="ARBA00023069"/>
    </source>
</evidence>
<dbReference type="InterPro" id="IPR036852">
    <property type="entry name" value="Peptidase_S8/S53_dom_sf"/>
</dbReference>
<dbReference type="PROSITE" id="PS50853">
    <property type="entry name" value="FN3"/>
    <property type="match status" value="1"/>
</dbReference>
<dbReference type="InterPro" id="IPR013783">
    <property type="entry name" value="Ig-like_fold"/>
</dbReference>
<dbReference type="PROSITE" id="PS51892">
    <property type="entry name" value="SUBTILASE"/>
    <property type="match status" value="1"/>
</dbReference>
<dbReference type="SUPFAM" id="SSF52743">
    <property type="entry name" value="Subtilisin-like"/>
    <property type="match status" value="1"/>
</dbReference>
<dbReference type="RefSeq" id="WP_212218079.1">
    <property type="nucleotide sequence ID" value="NZ_JAGUCO010000022.1"/>
</dbReference>
<sequence length="2545" mass="281269">MNITTQLKQILCLILIMLLSVTALSQELQVYKNGVLQGEFKVKIKPQLVVSPVGLKSTQINGYANTGIQGIDDLNYQYEAVSFERLIPYSPKHDIKHQKHGLHLWYKVKVNTQAELDQVLKAYSNTIEIERVEPFYEKSLVPHTLTKADITSAAGLKSTSSSPFDDPQFDEQWHYHNTVDNPGTPGADINLLKAWERQTGHPDVIVAVIDQGVDYKHEDLAANMWVNEAELNGTPGEDSDGNGYIDDVYGYDFVNMDGDVKALPHGTHVAGTVAAVNNNGIGVAGVAGGSGNGDGIRIMSCMIMSESATGSAEAAFVYAADNGAVIAQNSWGWNIPGVVEQSILDAIDYFIEEAGQYENSPMKGGVVIFAAGNNGDEGEYWPGCYEPVIAVASTGPDNEITSYSNYGDWLDVSAPGGNVNNGQDHGVLSTMPDNSYGFYDGTSMACPHVSGIAALIASEYKGPEFDAGQLTARLLSGVNVIDTMEVNSSWVGKVGLGAVDAYLALLEDNGIAPDAITDLSYLGVSGEFVLLNWTVPADEDDDAPRYFHVYYADYSFDNSMIDTISYVRVNSILDAGTTFAYELTKLMPNTNYHVGVTGVDRWGNESLLSNMVSFSTNAGPEITLDKTSINFNVDVNNDTLSHQQFTISNTGEGLLKWNIASNHVENIDIYDNQNERVLYKVNYTGGQTGIDSQNLKDKASIEPFAQKPSLRYMYYYHPDYLNETLVKLGESNEELPSSSATYFKVVNSEGFNLTSVLVGVSFDKITDDPLYVEVYKGGDINTAKLVHSQIFEIGYDNYYIDQIVFDKQMQFKEGEEFFIVFHMPPGHRYPLLAAQAYNLAGTDHSYFSNDQGVTWVKLKDIYYDYTKVWVVVAVNDLEPLENYVELSNTSGYLNPNESETIDLTVNAAKLINGDYETNLQVFGQGYTNLWKDVNLNFDVTGQTSKIESDDVVNFGNVFIGTGKEETITISNVGLGAFDNGYNALNIEISHPDFKLVGTGPKVIPAERSEELRFYFKPTTEGAINATVKVSDKTGKVHTFSLYGAGTWPAKAVVSPPVSNYADMNLGDSFEGSFFLRNDGDYPLRYYVPKFADGSNMPDFDTKSIHNFGYVSGENTPAPGEEAFEWDDIQFTGTDITDIFRLDGSVMLTDAQIGFRFPYFGNNYDTCYISNWGAVSLANNGWFNAKPAGYKNPAQPSKLISAWGMPFSLNLGGKIYYQALPGKFVIQYQDVVHESYIYDNTISSGIGWLEEPITFQIVLHQNGDIDFNYKDLGEVLGTRDLGFNRASTLIMIEDQALDDRIVLNGYGTIVGRDPFILGTYPTTGHQIYFKNPGYGVLNELSNSSGTIAVNDSVEIHFKGSTENLFVDDFEERINIVSTDPVNNPVAHTIKMNITSGGTVGYVFVPEELDFGSVFQGAITDLTLRITNNGSAVGTLTNVVSENGMFTVDGYLPAELKPETVSDYTVTVNATDLGVVSDVIVVIDDKGQTFRIPVTCNVVEAPFISSGRTEIDESLQYGTSKTLSIDIVNDGNNPMEVTPSANEWLFAWPDDGTEVSGGADYVYTIEHNTESPYYNWSNAIKEGTKLDVTEEIFNPEKFWMTIPLPYEISFYGEKYDTIYVGHTGVITFLHDQPSREWGPDHFIPNEALINGYLAPLFGFNGVSNPNFYPETGIYTMEYNDKFVIRFQDLGSNGGGSPVSVEVWLFKNGIIKYLYEVNEPETAMILSSLIGIENQDGTKGIQVSARTMGIIQNGTVVTFLPQKSFTIPANTTQAFNVFLNAESLYDGVYTDKLIFANNTPSDPEFSIPVNLQVVGENNVFVEDTLEMGELMMIDHDNLGYTSPYKRYDFDFTVKNTGSRVVKISNVKLQKGFNYGITMGDDNKFGTGNAVDGWVDISRKFINYNLKPLAEETFRLRVYPLAEAEVTDTILINCDIEGGVIKVPVSGIFTMPPVINVQTERIDLYTDTINYVDNRTIVFDNLAGSANLNYEIGISFKRGSSPQPAVASVTPMALPSEYAGQLKISKAEDSAPAAVLKATANDFNRVLQYENLVTNESLVGFGESTLNFTAATGFYAPEDGFNLSHVQTWYAWGDVLESEIKVQILGGAEKLADCQLLYEQKYQHIAESGSSAGAFITIPLDDNVFFFPNEKFFVVFVFDFSITYPLGTFTTSEPVSNRYYFGDGETMFETVEAGYTTLGWMVRAAESEAGGLTWCTIESEKLGKLMPGEESQIDLSFNSTYAEQGVNQAFIIVKSNDPYTPTVEVPVTLSRNKGPQYAGGNERRYSINEADTLSYVLKIHDEEGDSFTINVPEEKDYFTYTVSEDKVYIEFTPDYDGEGQHTFSVEATDSHSNQTTFRLIVDVANVNRAPYESVEIGEQVFPLETEDGYLIHLSHHIIDPDGDELSYEVEVDNEEVVELFHNGNTAIFMPIKLGYTTIRLKATDPEGAEFEMIVPAFVEHRVGIDDVEQNAIRLYPNPADKEVRLTLDLTLDVATRCDVLNTTGELVKSFALKGINGTNMLNISDLNPGLYMLKVYTKSTSYMKKLIKN</sequence>
<dbReference type="InterPro" id="IPR032304">
    <property type="entry name" value="Peptidase_S8_N"/>
</dbReference>
<gene>
    <name evidence="11" type="ORF">KEM10_18950</name>
</gene>
<evidence type="ECO:0000256" key="9">
    <source>
        <dbReference type="PROSITE-ProRule" id="PRU01240"/>
    </source>
</evidence>
<dbReference type="NCBIfam" id="TIGR04183">
    <property type="entry name" value="Por_Secre_tail"/>
    <property type="match status" value="1"/>
</dbReference>
<comment type="subcellular location">
    <subcellularLocation>
        <location evidence="1">Cell projection</location>
        <location evidence="1">Cilium</location>
    </subcellularLocation>
    <subcellularLocation>
        <location evidence="2">Cytoplasm</location>
    </subcellularLocation>
</comment>
<evidence type="ECO:0000313" key="11">
    <source>
        <dbReference type="EMBL" id="MBS2100371.1"/>
    </source>
</evidence>
<dbReference type="SUPFAM" id="SSF49265">
    <property type="entry name" value="Fibronectin type III"/>
    <property type="match status" value="1"/>
</dbReference>
<accession>A0ABS5JZT1</accession>
<name>A0ABS5JZT1_9BACT</name>
<dbReference type="InterPro" id="IPR053879">
    <property type="entry name" value="HYDIN_VesB_CFA65-like_Ig"/>
</dbReference>
<comment type="similarity">
    <text evidence="9">Belongs to the peptidase S8 family.</text>
</comment>
<keyword evidence="6 9" id="KW-0720">Serine protease</keyword>
<keyword evidence="5 9" id="KW-0378">Hydrolase</keyword>
<evidence type="ECO:0000256" key="6">
    <source>
        <dbReference type="ARBA" id="ARBA00022825"/>
    </source>
</evidence>
<evidence type="ECO:0000256" key="5">
    <source>
        <dbReference type="ARBA" id="ARBA00022801"/>
    </source>
</evidence>
<dbReference type="Pfam" id="PF18962">
    <property type="entry name" value="Por_Secre_tail"/>
    <property type="match status" value="1"/>
</dbReference>
<evidence type="ECO:0000313" key="12">
    <source>
        <dbReference type="Proteomes" id="UP000708576"/>
    </source>
</evidence>
<dbReference type="Gene3D" id="3.40.50.200">
    <property type="entry name" value="Peptidase S8/S53 domain"/>
    <property type="match status" value="1"/>
</dbReference>
<keyword evidence="12" id="KW-1185">Reference proteome</keyword>
<dbReference type="Proteomes" id="UP000708576">
    <property type="component" value="Unassembled WGS sequence"/>
</dbReference>
<dbReference type="EMBL" id="JAGUCO010000022">
    <property type="protein sequence ID" value="MBS2100371.1"/>
    <property type="molecule type" value="Genomic_DNA"/>
</dbReference>
<dbReference type="PROSITE" id="PS00138">
    <property type="entry name" value="SUBTILASE_SER"/>
    <property type="match status" value="1"/>
</dbReference>
<keyword evidence="8" id="KW-0966">Cell projection</keyword>
<dbReference type="InterPro" id="IPR015500">
    <property type="entry name" value="Peptidase_S8_subtilisin-rel"/>
</dbReference>
<feature type="domain" description="Fibronectin type-III" evidence="10">
    <location>
        <begin position="515"/>
        <end position="619"/>
    </location>
</feature>
<evidence type="ECO:0000256" key="3">
    <source>
        <dbReference type="ARBA" id="ARBA00022490"/>
    </source>
</evidence>
<evidence type="ECO:0000259" key="10">
    <source>
        <dbReference type="PROSITE" id="PS50853"/>
    </source>
</evidence>
<dbReference type="SMART" id="SM00060">
    <property type="entry name" value="FN3"/>
    <property type="match status" value="1"/>
</dbReference>
<evidence type="ECO:0000256" key="4">
    <source>
        <dbReference type="ARBA" id="ARBA00022670"/>
    </source>
</evidence>